<keyword evidence="8" id="KW-0325">Glycoprotein</keyword>
<keyword evidence="3" id="KW-0812">Transmembrane</keyword>
<comment type="subcellular location">
    <subcellularLocation>
        <location evidence="1">Golgi apparatus membrane</location>
        <topology evidence="1">Single-pass type II membrane protein</topology>
    </subcellularLocation>
</comment>
<feature type="chain" id="PRO_5036411224" evidence="9">
    <location>
        <begin position="21"/>
        <end position="321"/>
    </location>
</feature>
<dbReference type="InterPro" id="IPR027417">
    <property type="entry name" value="P-loop_NTPase"/>
</dbReference>
<keyword evidence="2" id="KW-0808">Transferase</keyword>
<dbReference type="PANTHER" id="PTHR12129">
    <property type="entry name" value="HEPARAN SULFATE 2-O-SULFOTRANSFERASE"/>
    <property type="match status" value="1"/>
</dbReference>
<dbReference type="GO" id="GO:0000139">
    <property type="term" value="C:Golgi membrane"/>
    <property type="evidence" value="ECO:0007669"/>
    <property type="project" value="UniProtKB-SubCell"/>
</dbReference>
<dbReference type="SUPFAM" id="SSF52540">
    <property type="entry name" value="P-loop containing nucleoside triphosphate hydrolases"/>
    <property type="match status" value="1"/>
</dbReference>
<dbReference type="Proteomes" id="UP000663891">
    <property type="component" value="Unassembled WGS sequence"/>
</dbReference>
<keyword evidence="4" id="KW-0735">Signal-anchor</keyword>
<evidence type="ECO:0000256" key="6">
    <source>
        <dbReference type="ARBA" id="ARBA00023034"/>
    </source>
</evidence>
<dbReference type="GO" id="GO:0008146">
    <property type="term" value="F:sulfotransferase activity"/>
    <property type="evidence" value="ECO:0007669"/>
    <property type="project" value="InterPro"/>
</dbReference>
<feature type="signal peptide" evidence="9">
    <location>
        <begin position="1"/>
        <end position="20"/>
    </location>
</feature>
<organism evidence="10 12">
    <name type="scientific">Adineta steineri</name>
    <dbReference type="NCBI Taxonomy" id="433720"/>
    <lineage>
        <taxon>Eukaryota</taxon>
        <taxon>Metazoa</taxon>
        <taxon>Spiralia</taxon>
        <taxon>Gnathifera</taxon>
        <taxon>Rotifera</taxon>
        <taxon>Eurotatoria</taxon>
        <taxon>Bdelloidea</taxon>
        <taxon>Adinetida</taxon>
        <taxon>Adinetidae</taxon>
        <taxon>Adineta</taxon>
    </lineage>
</organism>
<accession>A0A814ZS42</accession>
<evidence type="ECO:0000256" key="5">
    <source>
        <dbReference type="ARBA" id="ARBA00022989"/>
    </source>
</evidence>
<keyword evidence="7" id="KW-0472">Membrane</keyword>
<evidence type="ECO:0000313" key="10">
    <source>
        <dbReference type="EMBL" id="CAF1245551.1"/>
    </source>
</evidence>
<keyword evidence="9" id="KW-0732">Signal</keyword>
<comment type="caution">
    <text evidence="10">The sequence shown here is derived from an EMBL/GenBank/DDBJ whole genome shotgun (WGS) entry which is preliminary data.</text>
</comment>
<evidence type="ECO:0000313" key="11">
    <source>
        <dbReference type="EMBL" id="CAF4051410.1"/>
    </source>
</evidence>
<reference evidence="10" key="1">
    <citation type="submission" date="2021-02" db="EMBL/GenBank/DDBJ databases">
        <authorList>
            <person name="Nowell W R."/>
        </authorList>
    </citation>
    <scope>NUCLEOTIDE SEQUENCE</scope>
</reference>
<keyword evidence="6" id="KW-0333">Golgi apparatus</keyword>
<dbReference type="EMBL" id="CAJNON010000405">
    <property type="protein sequence ID" value="CAF1245551.1"/>
    <property type="molecule type" value="Genomic_DNA"/>
</dbReference>
<dbReference type="PANTHER" id="PTHR12129:SF15">
    <property type="entry name" value="URONYL 2-SULFOTRANSFERASE"/>
    <property type="match status" value="1"/>
</dbReference>
<evidence type="ECO:0000256" key="2">
    <source>
        <dbReference type="ARBA" id="ARBA00022679"/>
    </source>
</evidence>
<name>A0A814ZS42_9BILA</name>
<evidence type="ECO:0000256" key="3">
    <source>
        <dbReference type="ARBA" id="ARBA00022692"/>
    </source>
</evidence>
<dbReference type="Gene3D" id="3.40.50.300">
    <property type="entry name" value="P-loop containing nucleotide triphosphate hydrolases"/>
    <property type="match status" value="1"/>
</dbReference>
<evidence type="ECO:0000313" key="12">
    <source>
        <dbReference type="Proteomes" id="UP000663891"/>
    </source>
</evidence>
<keyword evidence="5" id="KW-1133">Transmembrane helix</keyword>
<dbReference type="OrthoDB" id="10019582at2759"/>
<evidence type="ECO:0000256" key="9">
    <source>
        <dbReference type="SAM" id="SignalP"/>
    </source>
</evidence>
<proteinExistence type="predicted"/>
<evidence type="ECO:0000256" key="7">
    <source>
        <dbReference type="ARBA" id="ARBA00023136"/>
    </source>
</evidence>
<dbReference type="EMBL" id="CAJOAY010004025">
    <property type="protein sequence ID" value="CAF4051410.1"/>
    <property type="molecule type" value="Genomic_DNA"/>
</dbReference>
<protein>
    <submittedName>
        <fullName evidence="10">Uncharacterized protein</fullName>
    </submittedName>
</protein>
<evidence type="ECO:0000256" key="1">
    <source>
        <dbReference type="ARBA" id="ARBA00004323"/>
    </source>
</evidence>
<evidence type="ECO:0000256" key="4">
    <source>
        <dbReference type="ARBA" id="ARBA00022968"/>
    </source>
</evidence>
<evidence type="ECO:0000256" key="8">
    <source>
        <dbReference type="ARBA" id="ARBA00023180"/>
    </source>
</evidence>
<dbReference type="AlphaFoldDB" id="A0A814ZS42"/>
<sequence length="321" mass="37726">MRHRTNVCILLFLSVSVILLLKPTCPVVEESAPISQQSNIVIIICNRVPKCASYFTRTIVKRLSVKTHAFASENSENHYECRLNAKNQEELRDELLEKAQNAHQHQFIYTRHFHFVNFRPEPGVNFHYINQIRDPIDQIVSGYYYNRYICMITSPTKTCTYYSPSIYNLTLGECVSNGDPTRCLTKTYGSPEYLIYFCGQSPLCNDINPGQTSQAALTIAKTNIERYYMHIGLVDYLKNSYEILEHLQPSMFKGLVHMYQQMKDTNRTTSTPKWYRHQPNNKTRDILKQLLAPEYELYEFVRERFMRQYSDIFQRLPIHSK</sequence>
<dbReference type="InterPro" id="IPR007734">
    <property type="entry name" value="Heparan_SO4_2-O-STrfase"/>
</dbReference>
<dbReference type="Proteomes" id="UP000663881">
    <property type="component" value="Unassembled WGS sequence"/>
</dbReference>
<gene>
    <name evidence="11" type="ORF">OKA104_LOCUS32806</name>
    <name evidence="10" type="ORF">VCS650_LOCUS28040</name>
</gene>